<dbReference type="SFLD" id="SFLDG01129">
    <property type="entry name" value="C1.5:_HAD__Beta-PGM__Phosphata"/>
    <property type="match status" value="1"/>
</dbReference>
<dbReference type="Gene3D" id="1.10.150.240">
    <property type="entry name" value="Putative phosphatase, domain 2"/>
    <property type="match status" value="1"/>
</dbReference>
<dbReference type="EMBL" id="NAJM01000003">
    <property type="protein sequence ID" value="RVX74740.1"/>
    <property type="molecule type" value="Genomic_DNA"/>
</dbReference>
<dbReference type="InterPro" id="IPR036412">
    <property type="entry name" value="HAD-like_sf"/>
</dbReference>
<dbReference type="NCBIfam" id="TIGR01549">
    <property type="entry name" value="HAD-SF-IA-v1"/>
    <property type="match status" value="1"/>
</dbReference>
<dbReference type="Gene3D" id="3.40.50.1000">
    <property type="entry name" value="HAD superfamily/HAD-like"/>
    <property type="match status" value="1"/>
</dbReference>
<sequence length="253" mass="28456">MAMTDPSLQGITTIFFDLMGTCLDWHTGVTASFPDRVPLPTRTQLSLAWRESFFADIHSRFEKGLPPEDIDHTHARLLAQLLNHEFRDWPLSEAEQAAAVHSWHTMRAWPDISMTLQAVRAKYEVYVVANGTTRLQVDLVRSSNLHFDMLFSSQLLGLTKPDPNFYLRALDLVAARPHETLMVAAHAYDLRAAKDVGFKTVYIQRETEDLSESMDQVKRDVHFFVDGRDGSTSCGLAGVAALLGVELEDKLPT</sequence>
<dbReference type="VEuPathDB" id="FungiDB:PV10_00635"/>
<organism evidence="2 3">
    <name type="scientific">Exophiala mesophila</name>
    <name type="common">Black yeast-like fungus</name>
    <dbReference type="NCBI Taxonomy" id="212818"/>
    <lineage>
        <taxon>Eukaryota</taxon>
        <taxon>Fungi</taxon>
        <taxon>Dikarya</taxon>
        <taxon>Ascomycota</taxon>
        <taxon>Pezizomycotina</taxon>
        <taxon>Eurotiomycetes</taxon>
        <taxon>Chaetothyriomycetidae</taxon>
        <taxon>Chaetothyriales</taxon>
        <taxon>Herpotrichiellaceae</taxon>
        <taxon>Exophiala</taxon>
    </lineage>
</organism>
<reference evidence="2 3" key="1">
    <citation type="submission" date="2017-03" db="EMBL/GenBank/DDBJ databases">
        <title>Genomes of endolithic fungi from Antarctica.</title>
        <authorList>
            <person name="Coleine C."/>
            <person name="Masonjones S."/>
            <person name="Stajich J.E."/>
        </authorList>
    </citation>
    <scope>NUCLEOTIDE SEQUENCE [LARGE SCALE GENOMIC DNA]</scope>
    <source>
        <strain evidence="2 3">CCFEE 6314</strain>
    </source>
</reference>
<comment type="caution">
    <text evidence="2">The sequence shown here is derived from an EMBL/GenBank/DDBJ whole genome shotgun (WGS) entry which is preliminary data.</text>
</comment>
<dbReference type="InterPro" id="IPR051540">
    <property type="entry name" value="S-2-haloacid_dehalogenase"/>
</dbReference>
<gene>
    <name evidence="2" type="ORF">B0A52_01017</name>
</gene>
<protein>
    <recommendedName>
        <fullName evidence="4">Haloacid dehalogenase, type II</fullName>
    </recommendedName>
</protein>
<evidence type="ECO:0000313" key="3">
    <source>
        <dbReference type="Proteomes" id="UP000288859"/>
    </source>
</evidence>
<accession>A0A438NG89</accession>
<dbReference type="GO" id="GO:0016791">
    <property type="term" value="F:phosphatase activity"/>
    <property type="evidence" value="ECO:0007669"/>
    <property type="project" value="UniProtKB-ARBA"/>
</dbReference>
<dbReference type="Proteomes" id="UP000288859">
    <property type="component" value="Unassembled WGS sequence"/>
</dbReference>
<dbReference type="SUPFAM" id="SSF56784">
    <property type="entry name" value="HAD-like"/>
    <property type="match status" value="1"/>
</dbReference>
<name>A0A438NG89_EXOME</name>
<dbReference type="InterPro" id="IPR006439">
    <property type="entry name" value="HAD-SF_hydro_IA"/>
</dbReference>
<dbReference type="PANTHER" id="PTHR43316:SF3">
    <property type="entry name" value="HALOACID DEHALOGENASE, TYPE II (AFU_ORTHOLOGUE AFUA_2G07750)-RELATED"/>
    <property type="match status" value="1"/>
</dbReference>
<dbReference type="AlphaFoldDB" id="A0A438NG89"/>
<dbReference type="SFLD" id="SFLDS00003">
    <property type="entry name" value="Haloacid_Dehalogenase"/>
    <property type="match status" value="1"/>
</dbReference>
<dbReference type="OrthoDB" id="2363873at2759"/>
<keyword evidence="1" id="KW-0378">Hydrolase</keyword>
<evidence type="ECO:0008006" key="4">
    <source>
        <dbReference type="Google" id="ProtNLM"/>
    </source>
</evidence>
<dbReference type="PRINTS" id="PR00413">
    <property type="entry name" value="HADHALOGNASE"/>
</dbReference>
<proteinExistence type="predicted"/>
<dbReference type="NCBIfam" id="TIGR01493">
    <property type="entry name" value="HAD-SF-IA-v2"/>
    <property type="match status" value="1"/>
</dbReference>
<dbReference type="Pfam" id="PF00702">
    <property type="entry name" value="Hydrolase"/>
    <property type="match status" value="1"/>
</dbReference>
<evidence type="ECO:0000313" key="2">
    <source>
        <dbReference type="EMBL" id="RVX74740.1"/>
    </source>
</evidence>
<dbReference type="PANTHER" id="PTHR43316">
    <property type="entry name" value="HYDROLASE, HALOACID DELAHOGENASE-RELATED"/>
    <property type="match status" value="1"/>
</dbReference>
<dbReference type="InterPro" id="IPR023214">
    <property type="entry name" value="HAD_sf"/>
</dbReference>
<evidence type="ECO:0000256" key="1">
    <source>
        <dbReference type="ARBA" id="ARBA00022801"/>
    </source>
</evidence>
<dbReference type="InterPro" id="IPR023198">
    <property type="entry name" value="PGP-like_dom2"/>
</dbReference>